<gene>
    <name evidence="1" type="ORF">KSZ_48150</name>
</gene>
<organism evidence="1 2">
    <name type="scientific">Dictyobacter formicarum</name>
    <dbReference type="NCBI Taxonomy" id="2778368"/>
    <lineage>
        <taxon>Bacteria</taxon>
        <taxon>Bacillati</taxon>
        <taxon>Chloroflexota</taxon>
        <taxon>Ktedonobacteria</taxon>
        <taxon>Ktedonobacterales</taxon>
        <taxon>Dictyobacteraceae</taxon>
        <taxon>Dictyobacter</taxon>
    </lineage>
</organism>
<accession>A0ABQ3VM69</accession>
<comment type="caution">
    <text evidence="1">The sequence shown here is derived from an EMBL/GenBank/DDBJ whole genome shotgun (WGS) entry which is preliminary data.</text>
</comment>
<dbReference type="Proteomes" id="UP000635565">
    <property type="component" value="Unassembled WGS sequence"/>
</dbReference>
<dbReference type="EMBL" id="BNJJ01000014">
    <property type="protein sequence ID" value="GHO86809.1"/>
    <property type="molecule type" value="Genomic_DNA"/>
</dbReference>
<name>A0ABQ3VM69_9CHLR</name>
<evidence type="ECO:0000313" key="1">
    <source>
        <dbReference type="EMBL" id="GHO86809.1"/>
    </source>
</evidence>
<protein>
    <submittedName>
        <fullName evidence="1">Uncharacterized protein</fullName>
    </submittedName>
</protein>
<evidence type="ECO:0000313" key="2">
    <source>
        <dbReference type="Proteomes" id="UP000635565"/>
    </source>
</evidence>
<proteinExistence type="predicted"/>
<reference evidence="1 2" key="1">
    <citation type="journal article" date="2021" name="Int. J. Syst. Evol. Microbiol.">
        <title>Reticulibacter mediterranei gen. nov., sp. nov., within the new family Reticulibacteraceae fam. nov., and Ktedonospora formicarum gen. nov., sp. nov., Ktedonobacter robiniae sp. nov., Dictyobacter formicarum sp. nov. and Dictyobacter arantiisoli sp. nov., belonging to the class Ktedonobacteria.</title>
        <authorList>
            <person name="Yabe S."/>
            <person name="Zheng Y."/>
            <person name="Wang C.M."/>
            <person name="Sakai Y."/>
            <person name="Abe K."/>
            <person name="Yokota A."/>
            <person name="Donadio S."/>
            <person name="Cavaletti L."/>
            <person name="Monciardini P."/>
        </authorList>
    </citation>
    <scope>NUCLEOTIDE SEQUENCE [LARGE SCALE GENOMIC DNA]</scope>
    <source>
        <strain evidence="1 2">SOSP1-9</strain>
    </source>
</reference>
<sequence length="64" mass="7663">MYDRNDWLTYLTRNSAAAMCRYVSDRSIVYVALAFTSAFNMRYTSVEMSAFWLCLEEIFRENHM</sequence>
<keyword evidence="2" id="KW-1185">Reference proteome</keyword>